<evidence type="ECO:0000313" key="3">
    <source>
        <dbReference type="EMBL" id="KAL3231090.1"/>
    </source>
</evidence>
<feature type="domain" description="Hyaluronan/mRNA-binding protein" evidence="2">
    <location>
        <begin position="30"/>
        <end position="74"/>
    </location>
</feature>
<dbReference type="Proteomes" id="UP001623330">
    <property type="component" value="Unassembled WGS sequence"/>
</dbReference>
<sequence length="86" mass="9824">MTRTNKWTVHESKANPRYFTHNGNYGVSPNGVKREGSGKGNWGKPGDEINDLIDSGEIQPVFNKQRRGSNNQQNEKKFINIQKHEL</sequence>
<dbReference type="InterPro" id="IPR006861">
    <property type="entry name" value="HABP4_PAIRBP1-bd"/>
</dbReference>
<reference evidence="3 4" key="1">
    <citation type="submission" date="2024-05" db="EMBL/GenBank/DDBJ databases">
        <title>Long read based assembly of the Candida bracarensis genome reveals expanded adhesin content.</title>
        <authorList>
            <person name="Marcet-Houben M."/>
            <person name="Ksiezopolska E."/>
            <person name="Gabaldon T."/>
        </authorList>
    </citation>
    <scope>NUCLEOTIDE SEQUENCE [LARGE SCALE GENOMIC DNA]</scope>
    <source>
        <strain evidence="3 4">CBM6</strain>
    </source>
</reference>
<organism evidence="3 4">
    <name type="scientific">Nakaseomyces bracarensis</name>
    <dbReference type="NCBI Taxonomy" id="273131"/>
    <lineage>
        <taxon>Eukaryota</taxon>
        <taxon>Fungi</taxon>
        <taxon>Dikarya</taxon>
        <taxon>Ascomycota</taxon>
        <taxon>Saccharomycotina</taxon>
        <taxon>Saccharomycetes</taxon>
        <taxon>Saccharomycetales</taxon>
        <taxon>Saccharomycetaceae</taxon>
        <taxon>Nakaseomyces</taxon>
    </lineage>
</organism>
<keyword evidence="4" id="KW-1185">Reference proteome</keyword>
<proteinExistence type="predicted"/>
<accession>A0ABR4NS27</accession>
<feature type="compositionally biased region" description="Basic and acidic residues" evidence="1">
    <location>
        <begin position="74"/>
        <end position="86"/>
    </location>
</feature>
<evidence type="ECO:0000259" key="2">
    <source>
        <dbReference type="Pfam" id="PF04774"/>
    </source>
</evidence>
<feature type="region of interest" description="Disordered" evidence="1">
    <location>
        <begin position="16"/>
        <end position="86"/>
    </location>
</feature>
<evidence type="ECO:0000313" key="4">
    <source>
        <dbReference type="Proteomes" id="UP001623330"/>
    </source>
</evidence>
<evidence type="ECO:0000256" key="1">
    <source>
        <dbReference type="SAM" id="MobiDB-lite"/>
    </source>
</evidence>
<name>A0ABR4NS27_9SACH</name>
<dbReference type="EMBL" id="JBEVYD010000008">
    <property type="protein sequence ID" value="KAL3231090.1"/>
    <property type="molecule type" value="Genomic_DNA"/>
</dbReference>
<protein>
    <submittedName>
        <fullName evidence="3">ATPase-stabilizing factor 15 kDa protein</fullName>
    </submittedName>
</protein>
<dbReference type="Pfam" id="PF04774">
    <property type="entry name" value="HABP4_PAI-RBP1"/>
    <property type="match status" value="1"/>
</dbReference>
<gene>
    <name evidence="3" type="ORF">RNJ44_00729</name>
</gene>
<comment type="caution">
    <text evidence="3">The sequence shown here is derived from an EMBL/GenBank/DDBJ whole genome shotgun (WGS) entry which is preliminary data.</text>
</comment>